<evidence type="ECO:0000313" key="1">
    <source>
        <dbReference type="EMBL" id="KAJ1085272.1"/>
    </source>
</evidence>
<sequence>MYYLCASFALPSGIEAATEAEHCPIMLHWDAAFGVGRPAQQRGLWNAFVHYATLADQCCGWPISSQGTSSYMDLSAAVNRQRNPVIYQAYMLSICATLARAHCQWRIKEKRDQTSYKANLTQAARGRGPALQDSYHRISWSCGTVGCGEGSQAGH</sequence>
<evidence type="ECO:0000313" key="2">
    <source>
        <dbReference type="Proteomes" id="UP001066276"/>
    </source>
</evidence>
<reference evidence="1" key="1">
    <citation type="journal article" date="2022" name="bioRxiv">
        <title>Sequencing and chromosome-scale assembly of the giantPleurodeles waltlgenome.</title>
        <authorList>
            <person name="Brown T."/>
            <person name="Elewa A."/>
            <person name="Iarovenko S."/>
            <person name="Subramanian E."/>
            <person name="Araus A.J."/>
            <person name="Petzold A."/>
            <person name="Susuki M."/>
            <person name="Suzuki K.-i.T."/>
            <person name="Hayashi T."/>
            <person name="Toyoda A."/>
            <person name="Oliveira C."/>
            <person name="Osipova E."/>
            <person name="Leigh N.D."/>
            <person name="Simon A."/>
            <person name="Yun M.H."/>
        </authorList>
    </citation>
    <scope>NUCLEOTIDE SEQUENCE</scope>
    <source>
        <strain evidence="1">20211129_DDA</strain>
        <tissue evidence="1">Liver</tissue>
    </source>
</reference>
<name>A0AAV7L160_PLEWA</name>
<comment type="caution">
    <text evidence="1">The sequence shown here is derived from an EMBL/GenBank/DDBJ whole genome shotgun (WGS) entry which is preliminary data.</text>
</comment>
<protein>
    <submittedName>
        <fullName evidence="1">Uncharacterized protein</fullName>
    </submittedName>
</protein>
<gene>
    <name evidence="1" type="ORF">NDU88_005405</name>
</gene>
<proteinExistence type="predicted"/>
<keyword evidence="2" id="KW-1185">Reference proteome</keyword>
<accession>A0AAV7L160</accession>
<dbReference type="EMBL" id="JANPWB010000016">
    <property type="protein sequence ID" value="KAJ1085272.1"/>
    <property type="molecule type" value="Genomic_DNA"/>
</dbReference>
<dbReference type="Proteomes" id="UP001066276">
    <property type="component" value="Chromosome 12"/>
</dbReference>
<dbReference type="AlphaFoldDB" id="A0AAV7L160"/>
<organism evidence="1 2">
    <name type="scientific">Pleurodeles waltl</name>
    <name type="common">Iberian ribbed newt</name>
    <dbReference type="NCBI Taxonomy" id="8319"/>
    <lineage>
        <taxon>Eukaryota</taxon>
        <taxon>Metazoa</taxon>
        <taxon>Chordata</taxon>
        <taxon>Craniata</taxon>
        <taxon>Vertebrata</taxon>
        <taxon>Euteleostomi</taxon>
        <taxon>Amphibia</taxon>
        <taxon>Batrachia</taxon>
        <taxon>Caudata</taxon>
        <taxon>Salamandroidea</taxon>
        <taxon>Salamandridae</taxon>
        <taxon>Pleurodelinae</taxon>
        <taxon>Pleurodeles</taxon>
    </lineage>
</organism>